<accession>A0A8X6RQA9</accession>
<dbReference type="EMBL" id="BMAU01021202">
    <property type="protein sequence ID" value="GFX98365.1"/>
    <property type="molecule type" value="Genomic_DNA"/>
</dbReference>
<comment type="caution">
    <text evidence="1">The sequence shown here is derived from an EMBL/GenBank/DDBJ whole genome shotgun (WGS) entry which is preliminary data.</text>
</comment>
<evidence type="ECO:0000313" key="1">
    <source>
        <dbReference type="EMBL" id="GFX98365.1"/>
    </source>
</evidence>
<dbReference type="AlphaFoldDB" id="A0A8X6RQA9"/>
<evidence type="ECO:0000313" key="2">
    <source>
        <dbReference type="Proteomes" id="UP000887159"/>
    </source>
</evidence>
<dbReference type="Proteomes" id="UP000887159">
    <property type="component" value="Unassembled WGS sequence"/>
</dbReference>
<proteinExistence type="predicted"/>
<name>A0A8X6RQA9_TRICX</name>
<gene>
    <name evidence="1" type="ORF">TNCV_4001341</name>
</gene>
<keyword evidence="2" id="KW-1185">Reference proteome</keyword>
<organism evidence="1 2">
    <name type="scientific">Trichonephila clavipes</name>
    <name type="common">Golden silk orbweaver</name>
    <name type="synonym">Nephila clavipes</name>
    <dbReference type="NCBI Taxonomy" id="2585209"/>
    <lineage>
        <taxon>Eukaryota</taxon>
        <taxon>Metazoa</taxon>
        <taxon>Ecdysozoa</taxon>
        <taxon>Arthropoda</taxon>
        <taxon>Chelicerata</taxon>
        <taxon>Arachnida</taxon>
        <taxon>Araneae</taxon>
        <taxon>Araneomorphae</taxon>
        <taxon>Entelegynae</taxon>
        <taxon>Araneoidea</taxon>
        <taxon>Nephilidae</taxon>
        <taxon>Trichonephila</taxon>
    </lineage>
</organism>
<sequence>MGSESRNYIKYERPDNSIPTAQKLFKSSGGSGQAYVLSVHITDVDFVQVTLHRHNKHSQSSFSVVQGHYSGESLFFRL</sequence>
<protein>
    <submittedName>
        <fullName evidence="1">Uncharacterized protein</fullName>
    </submittedName>
</protein>
<reference evidence="1" key="1">
    <citation type="submission" date="2020-08" db="EMBL/GenBank/DDBJ databases">
        <title>Multicomponent nature underlies the extraordinary mechanical properties of spider dragline silk.</title>
        <authorList>
            <person name="Kono N."/>
            <person name="Nakamura H."/>
            <person name="Mori M."/>
            <person name="Yoshida Y."/>
            <person name="Ohtoshi R."/>
            <person name="Malay A.D."/>
            <person name="Moran D.A.P."/>
            <person name="Tomita M."/>
            <person name="Numata K."/>
            <person name="Arakawa K."/>
        </authorList>
    </citation>
    <scope>NUCLEOTIDE SEQUENCE</scope>
</reference>